<dbReference type="InterPro" id="IPR003594">
    <property type="entry name" value="HATPase_dom"/>
</dbReference>
<dbReference type="InterPro" id="IPR005467">
    <property type="entry name" value="His_kinase_dom"/>
</dbReference>
<feature type="domain" description="Cyclic nucleotide-binding" evidence="3">
    <location>
        <begin position="1"/>
        <end position="100"/>
    </location>
</feature>
<dbReference type="PROSITE" id="PS50042">
    <property type="entry name" value="CNMP_BINDING_3"/>
    <property type="match status" value="1"/>
</dbReference>
<feature type="domain" description="Histidine kinase" evidence="4">
    <location>
        <begin position="283"/>
        <end position="441"/>
    </location>
</feature>
<dbReference type="InterPro" id="IPR000595">
    <property type="entry name" value="cNMP-bd_dom"/>
</dbReference>
<evidence type="ECO:0000256" key="1">
    <source>
        <dbReference type="ARBA" id="ARBA00000085"/>
    </source>
</evidence>
<dbReference type="SUPFAM" id="SSF51206">
    <property type="entry name" value="cAMP-binding domain-like"/>
    <property type="match status" value="1"/>
</dbReference>
<dbReference type="PANTHER" id="PTHR43065:SF48">
    <property type="entry name" value="HISTIDINE KINASE"/>
    <property type="match status" value="1"/>
</dbReference>
<dbReference type="GO" id="GO:0004673">
    <property type="term" value="F:protein histidine kinase activity"/>
    <property type="evidence" value="ECO:0007669"/>
    <property type="project" value="UniProtKB-EC"/>
</dbReference>
<dbReference type="Proteomes" id="UP000240904">
    <property type="component" value="Unassembled WGS sequence"/>
</dbReference>
<evidence type="ECO:0000259" key="4">
    <source>
        <dbReference type="PROSITE" id="PS50109"/>
    </source>
</evidence>
<comment type="catalytic activity">
    <reaction evidence="1">
        <text>ATP + protein L-histidine = ADP + protein N-phospho-L-histidine.</text>
        <dbReference type="EC" id="2.7.13.3"/>
    </reaction>
</comment>
<sequence length="441" mass="49218">MHQPKALQRIVDVYFQDRTRTISVSANTQVLKQDGFNDRLYWVKKGELSGYLYNENSGLTAKVFRVEQGMYFGVHSYFAQTLVASTTVIAEKDSEIAWIDLNTQAAEPEKYGSLIEQFMPVMVHELAQRQMLTGLQALEKEKALQKLYAAEQMTTLGQLAAGIAHELNNAVGVLSSKTEGIQNSICHFLEENRPEVSPFLERGICDGQSSTSAEVRKRAKELQEKYCLTRDQARQLARALPQGDVPDAWLATIDDALQYWDIGRDLHDMRLAGKHAASIVRSVKQLGGSDQTRQSDIDVNDTIHKSLALLQSNLRRVNVVLRPAVLPTITASATELVQVWVNIIKNACDAMEQTPEAQIEIITRYSKNRLLITISNNGPMIDEATRRKIFQPNFTTKKGGLSFGLGLGLSIVQRIVNSYGGTIALKSDPEKTKFRIKLPIA</sequence>
<dbReference type="EMBL" id="PYMC01000022">
    <property type="protein sequence ID" value="PSW01125.1"/>
    <property type="molecule type" value="Genomic_DNA"/>
</dbReference>
<dbReference type="PANTHER" id="PTHR43065">
    <property type="entry name" value="SENSOR HISTIDINE KINASE"/>
    <property type="match status" value="1"/>
</dbReference>
<dbReference type="Gene3D" id="2.60.120.10">
    <property type="entry name" value="Jelly Rolls"/>
    <property type="match status" value="1"/>
</dbReference>
<dbReference type="RefSeq" id="WP_107285136.1">
    <property type="nucleotide sequence ID" value="NZ_PYMC01000022.1"/>
</dbReference>
<accession>A0A2T3MSP2</accession>
<dbReference type="Pfam" id="PF02518">
    <property type="entry name" value="HATPase_c"/>
    <property type="match status" value="1"/>
</dbReference>
<keyword evidence="6" id="KW-1185">Reference proteome</keyword>
<gene>
    <name evidence="5" type="ORF">C9I89_20205</name>
</gene>
<organism evidence="5 6">
    <name type="scientific">Photobacterium lipolyticum</name>
    <dbReference type="NCBI Taxonomy" id="266810"/>
    <lineage>
        <taxon>Bacteria</taxon>
        <taxon>Pseudomonadati</taxon>
        <taxon>Pseudomonadota</taxon>
        <taxon>Gammaproteobacteria</taxon>
        <taxon>Vibrionales</taxon>
        <taxon>Vibrionaceae</taxon>
        <taxon>Photobacterium</taxon>
    </lineage>
</organism>
<evidence type="ECO:0000259" key="3">
    <source>
        <dbReference type="PROSITE" id="PS50042"/>
    </source>
</evidence>
<dbReference type="SUPFAM" id="SSF55874">
    <property type="entry name" value="ATPase domain of HSP90 chaperone/DNA topoisomerase II/histidine kinase"/>
    <property type="match status" value="1"/>
</dbReference>
<dbReference type="InterPro" id="IPR036890">
    <property type="entry name" value="HATPase_C_sf"/>
</dbReference>
<reference evidence="5 6" key="1">
    <citation type="submission" date="2018-03" db="EMBL/GenBank/DDBJ databases">
        <title>Whole genome sequencing of Histamine producing bacteria.</title>
        <authorList>
            <person name="Butler K."/>
        </authorList>
    </citation>
    <scope>NUCLEOTIDE SEQUENCE [LARGE SCALE GENOMIC DNA]</scope>
    <source>
        <strain evidence="5 6">DSM 16190</strain>
    </source>
</reference>
<name>A0A2T3MSP2_9GAMM</name>
<dbReference type="CDD" id="cd00038">
    <property type="entry name" value="CAP_ED"/>
    <property type="match status" value="1"/>
</dbReference>
<dbReference type="EC" id="2.7.13.3" evidence="2"/>
<dbReference type="Gene3D" id="1.10.287.130">
    <property type="match status" value="1"/>
</dbReference>
<dbReference type="PRINTS" id="PR00344">
    <property type="entry name" value="BCTRLSENSOR"/>
</dbReference>
<comment type="caution">
    <text evidence="5">The sequence shown here is derived from an EMBL/GenBank/DDBJ whole genome shotgun (WGS) entry which is preliminary data.</text>
</comment>
<evidence type="ECO:0000313" key="6">
    <source>
        <dbReference type="Proteomes" id="UP000240904"/>
    </source>
</evidence>
<dbReference type="OrthoDB" id="9772100at2"/>
<dbReference type="InterPro" id="IPR018490">
    <property type="entry name" value="cNMP-bd_dom_sf"/>
</dbReference>
<dbReference type="PROSITE" id="PS50109">
    <property type="entry name" value="HIS_KIN"/>
    <property type="match status" value="1"/>
</dbReference>
<dbReference type="InterPro" id="IPR004358">
    <property type="entry name" value="Sig_transdc_His_kin-like_C"/>
</dbReference>
<keyword evidence="5" id="KW-0808">Transferase</keyword>
<protein>
    <recommendedName>
        <fullName evidence="2">histidine kinase</fullName>
        <ecNumber evidence="2">2.7.13.3</ecNumber>
    </recommendedName>
</protein>
<evidence type="ECO:0000256" key="2">
    <source>
        <dbReference type="ARBA" id="ARBA00012438"/>
    </source>
</evidence>
<dbReference type="InterPro" id="IPR014710">
    <property type="entry name" value="RmlC-like_jellyroll"/>
</dbReference>
<evidence type="ECO:0000313" key="5">
    <source>
        <dbReference type="EMBL" id="PSW01125.1"/>
    </source>
</evidence>
<dbReference type="Gene3D" id="3.30.565.10">
    <property type="entry name" value="Histidine kinase-like ATPase, C-terminal domain"/>
    <property type="match status" value="1"/>
</dbReference>
<dbReference type="SMART" id="SM00387">
    <property type="entry name" value="HATPase_c"/>
    <property type="match status" value="1"/>
</dbReference>
<keyword evidence="5" id="KW-0418">Kinase</keyword>
<proteinExistence type="predicted"/>
<dbReference type="AlphaFoldDB" id="A0A2T3MSP2"/>